<protein>
    <submittedName>
        <fullName evidence="1">Uncharacterized protein</fullName>
    </submittedName>
</protein>
<evidence type="ECO:0000313" key="1">
    <source>
        <dbReference type="EMBL" id="GIJ29596.1"/>
    </source>
</evidence>
<sequence>MDAFKPCSPNTARAAETSRARLCAASARNPISALPDTPRAYRPDVSRLRRLRLTAGLITDKSLLFTGLGEWAMITVLA</sequence>
<comment type="caution">
    <text evidence="1">The sequence shown here is derived from an EMBL/GenBank/DDBJ whole genome shotgun (WGS) entry which is preliminary data.</text>
</comment>
<evidence type="ECO:0000313" key="2">
    <source>
        <dbReference type="Proteomes" id="UP000653076"/>
    </source>
</evidence>
<accession>A0ABQ4JGD1</accession>
<dbReference type="EMBL" id="BOPC01000076">
    <property type="protein sequence ID" value="GIJ29596.1"/>
    <property type="molecule type" value="Genomic_DNA"/>
</dbReference>
<reference evidence="1 2" key="1">
    <citation type="submission" date="2021-01" db="EMBL/GenBank/DDBJ databases">
        <title>Whole genome shotgun sequence of Verrucosispora qiuiae NBRC 106684.</title>
        <authorList>
            <person name="Komaki H."/>
            <person name="Tamura T."/>
        </authorList>
    </citation>
    <scope>NUCLEOTIDE SEQUENCE [LARGE SCALE GENOMIC DNA]</scope>
    <source>
        <strain evidence="1 2">NBRC 106684</strain>
    </source>
</reference>
<keyword evidence="2" id="KW-1185">Reference proteome</keyword>
<proteinExistence type="predicted"/>
<dbReference type="Proteomes" id="UP000653076">
    <property type="component" value="Unassembled WGS sequence"/>
</dbReference>
<gene>
    <name evidence="1" type="ORF">Vqi01_47580</name>
</gene>
<name>A0ABQ4JGD1_9ACTN</name>
<organism evidence="1 2">
    <name type="scientific">Micromonospora qiuiae</name>
    <dbReference type="NCBI Taxonomy" id="502268"/>
    <lineage>
        <taxon>Bacteria</taxon>
        <taxon>Bacillati</taxon>
        <taxon>Actinomycetota</taxon>
        <taxon>Actinomycetes</taxon>
        <taxon>Micromonosporales</taxon>
        <taxon>Micromonosporaceae</taxon>
        <taxon>Micromonospora</taxon>
    </lineage>
</organism>